<protein>
    <recommendedName>
        <fullName evidence="2">Baseplate hub assembly protein, bacteriophage T4-like</fullName>
    </recommendedName>
</protein>
<gene>
    <name evidence="1" type="ORF">UFOVP1636_187</name>
</gene>
<accession>A0A6J5T2J3</accession>
<evidence type="ECO:0008006" key="2">
    <source>
        <dbReference type="Google" id="ProtNLM"/>
    </source>
</evidence>
<reference evidence="1" key="1">
    <citation type="submission" date="2020-05" db="EMBL/GenBank/DDBJ databases">
        <authorList>
            <person name="Chiriac C."/>
            <person name="Salcher M."/>
            <person name="Ghai R."/>
            <person name="Kavagutti S V."/>
        </authorList>
    </citation>
    <scope>NUCLEOTIDE SEQUENCE</scope>
</reference>
<organism evidence="1">
    <name type="scientific">uncultured Caudovirales phage</name>
    <dbReference type="NCBI Taxonomy" id="2100421"/>
    <lineage>
        <taxon>Viruses</taxon>
        <taxon>Duplodnaviria</taxon>
        <taxon>Heunggongvirae</taxon>
        <taxon>Uroviricota</taxon>
        <taxon>Caudoviricetes</taxon>
        <taxon>Peduoviridae</taxon>
        <taxon>Maltschvirus</taxon>
        <taxon>Maltschvirus maltsch</taxon>
    </lineage>
</organism>
<name>A0A6J5T2J3_9CAUD</name>
<sequence>MENQQKNPLAGHFRQPAIYLTLPSKGRWWGKNALNMPANQEIPIYPMSTKDEIILRTPDALLNGQGIIEVIHSCCPNIKDAWQMPSIDVDAILIAIRIATYGNDMNFDSKCTHCGEDNTHGVDLSQPLASLKCPNYSDPLEHKGLKIKFKPQHYFTANKSNILEFQEQKILNLLAATEMDPEEKAVQIKQAMNKLFDQGLKACTDCTDYIELEDGQQVHNPDYIFEFYTNAESGLIREIQAKVQDFSSQAKPNGLALACQGCHKPYEVELAFDYANFFGRGF</sequence>
<proteinExistence type="predicted"/>
<dbReference type="EMBL" id="LR797503">
    <property type="protein sequence ID" value="CAB4221201.1"/>
    <property type="molecule type" value="Genomic_DNA"/>
</dbReference>
<dbReference type="Pfam" id="PF12322">
    <property type="entry name" value="T4_baseplate"/>
    <property type="match status" value="1"/>
</dbReference>
<evidence type="ECO:0000313" key="1">
    <source>
        <dbReference type="EMBL" id="CAB4221201.1"/>
    </source>
</evidence>
<dbReference type="InterPro" id="IPR024364">
    <property type="entry name" value="Baseplate_phage_T4-like"/>
</dbReference>